<comment type="caution">
    <text evidence="1">The sequence shown here is derived from an EMBL/GenBank/DDBJ whole genome shotgun (WGS) entry which is preliminary data.</text>
</comment>
<gene>
    <name evidence="1" type="ORF">F8C82_14180</name>
</gene>
<sequence>MSDTLKIGELIKARTEEIGLKPSEFARMIHKTRQNVHNIFKRDTIDTQLLLEISRCLNYDFFTEYSLILRSESELEVSLESESPYLGKDKQVHIHVHLEKVDQLTEDTKSAIIESIKKGLK</sequence>
<accession>A0A6L3ZCR9</accession>
<dbReference type="OrthoDB" id="799937at2"/>
<dbReference type="Proteomes" id="UP000484164">
    <property type="component" value="Unassembled WGS sequence"/>
</dbReference>
<dbReference type="AlphaFoldDB" id="A0A6L3ZCR9"/>
<dbReference type="InterPro" id="IPR010982">
    <property type="entry name" value="Lambda_DNA-bd_dom_sf"/>
</dbReference>
<dbReference type="RefSeq" id="WP_151694272.1">
    <property type="nucleotide sequence ID" value="NZ_BMGX01000001.1"/>
</dbReference>
<proteinExistence type="predicted"/>
<dbReference type="GO" id="GO:0003677">
    <property type="term" value="F:DNA binding"/>
    <property type="evidence" value="ECO:0007669"/>
    <property type="project" value="InterPro"/>
</dbReference>
<keyword evidence="2" id="KW-1185">Reference proteome</keyword>
<dbReference type="EMBL" id="WBVQ01000003">
    <property type="protein sequence ID" value="KAB2815237.1"/>
    <property type="molecule type" value="Genomic_DNA"/>
</dbReference>
<evidence type="ECO:0000313" key="1">
    <source>
        <dbReference type="EMBL" id="KAB2815237.1"/>
    </source>
</evidence>
<protein>
    <submittedName>
        <fullName evidence="1">Uncharacterized protein</fullName>
    </submittedName>
</protein>
<name>A0A6L3ZCR9_9FLAO</name>
<reference evidence="1 2" key="1">
    <citation type="submission" date="2019-10" db="EMBL/GenBank/DDBJ databases">
        <title>Genome sequence of Phaeocystidibacter marisrubri JCM30614 (type strain).</title>
        <authorList>
            <person name="Bowman J.P."/>
        </authorList>
    </citation>
    <scope>NUCLEOTIDE SEQUENCE [LARGE SCALE GENOMIC DNA]</scope>
    <source>
        <strain evidence="1 2">JCM 30614</strain>
    </source>
</reference>
<organism evidence="1 2">
    <name type="scientific">Phaeocystidibacter marisrubri</name>
    <dbReference type="NCBI Taxonomy" id="1577780"/>
    <lineage>
        <taxon>Bacteria</taxon>
        <taxon>Pseudomonadati</taxon>
        <taxon>Bacteroidota</taxon>
        <taxon>Flavobacteriia</taxon>
        <taxon>Flavobacteriales</taxon>
        <taxon>Phaeocystidibacteraceae</taxon>
        <taxon>Phaeocystidibacter</taxon>
    </lineage>
</organism>
<dbReference type="SUPFAM" id="SSF47413">
    <property type="entry name" value="lambda repressor-like DNA-binding domains"/>
    <property type="match status" value="1"/>
</dbReference>
<evidence type="ECO:0000313" key="2">
    <source>
        <dbReference type="Proteomes" id="UP000484164"/>
    </source>
</evidence>